<protein>
    <submittedName>
        <fullName evidence="3">FAD-dependent oxidoreductase</fullName>
    </submittedName>
</protein>
<evidence type="ECO:0000256" key="1">
    <source>
        <dbReference type="ARBA" id="ARBA00023002"/>
    </source>
</evidence>
<dbReference type="Pfam" id="PF01266">
    <property type="entry name" value="DAO"/>
    <property type="match status" value="1"/>
</dbReference>
<dbReference type="Gene3D" id="3.30.9.10">
    <property type="entry name" value="D-Amino Acid Oxidase, subunit A, domain 2"/>
    <property type="match status" value="1"/>
</dbReference>
<dbReference type="PANTHER" id="PTHR13847">
    <property type="entry name" value="SARCOSINE DEHYDROGENASE-RELATED"/>
    <property type="match status" value="1"/>
</dbReference>
<dbReference type="Proteomes" id="UP000188174">
    <property type="component" value="Chromosome"/>
</dbReference>
<dbReference type="Gene3D" id="3.50.50.60">
    <property type="entry name" value="FAD/NAD(P)-binding domain"/>
    <property type="match status" value="1"/>
</dbReference>
<proteinExistence type="predicted"/>
<accession>A0ABM6I1S2</accession>
<dbReference type="SUPFAM" id="SSF51905">
    <property type="entry name" value="FAD/NAD(P)-binding domain"/>
    <property type="match status" value="1"/>
</dbReference>
<dbReference type="PANTHER" id="PTHR13847:SF287">
    <property type="entry name" value="FAD-DEPENDENT OXIDOREDUCTASE DOMAIN-CONTAINING PROTEIN 1"/>
    <property type="match status" value="1"/>
</dbReference>
<name>A0ABM6I1S2_9HYPH</name>
<gene>
    <name evidence="3" type="ORF">B0E33_11885</name>
</gene>
<reference evidence="3 4" key="1">
    <citation type="submission" date="2017-02" db="EMBL/GenBank/DDBJ databases">
        <authorList>
            <person name="Jeong S."/>
        </authorList>
    </citation>
    <scope>NUCLEOTIDE SEQUENCE [LARGE SCALE GENOMIC DNA]</scope>
    <source>
        <strain evidence="3 4">RMAR6-6</strain>
    </source>
</reference>
<evidence type="ECO:0000313" key="3">
    <source>
        <dbReference type="EMBL" id="AQQ04196.1"/>
    </source>
</evidence>
<sequence length="378" mass="39691">MSDAMTADVIIIGGGVAGLSAACFLSGFAQVTLLEREPALATQSSARTAGQFTAGISANTMRALAAASRAFFQAPPPEFCEQTLVAPRGCLTVGGEEHRPVLDRLIARLQEAGSDCRFVDRQEALALFPALRPERVHAGVFEADAMDIDVDLLLQSYRKAAAANGARFVCKAEVTSIRRIADTWQVTAGDLTLSAPVLVNAAGAWADRVADLAGVPALGLNVFRRSAFTFPLHRQEAGVWPHVTTADYTWYVHPQPHGFTASPAEADPVSPGEVYADDLRLAEAIHHIGIGTELAVPRPSASWAGLRTFAPDRNPVCGGFPDHPGYFVSAGQGGCGVLTSPAMGRALAALVAGRNLPGDLSACGITLDQLAPGRFLQA</sequence>
<feature type="domain" description="FAD dependent oxidoreductase" evidence="2">
    <location>
        <begin position="8"/>
        <end position="350"/>
    </location>
</feature>
<dbReference type="InterPro" id="IPR006076">
    <property type="entry name" value="FAD-dep_OxRdtase"/>
</dbReference>
<keyword evidence="1" id="KW-0560">Oxidoreductase</keyword>
<dbReference type="EMBL" id="CP019630">
    <property type="protein sequence ID" value="AQQ04196.1"/>
    <property type="molecule type" value="Genomic_DNA"/>
</dbReference>
<evidence type="ECO:0000313" key="4">
    <source>
        <dbReference type="Proteomes" id="UP000188174"/>
    </source>
</evidence>
<keyword evidence="4" id="KW-1185">Reference proteome</keyword>
<organism evidence="3 4">
    <name type="scientific">Roseibium algicola</name>
    <dbReference type="NCBI Taxonomy" id="2857014"/>
    <lineage>
        <taxon>Bacteria</taxon>
        <taxon>Pseudomonadati</taxon>
        <taxon>Pseudomonadota</taxon>
        <taxon>Alphaproteobacteria</taxon>
        <taxon>Hyphomicrobiales</taxon>
        <taxon>Stappiaceae</taxon>
        <taxon>Roseibium</taxon>
    </lineage>
</organism>
<evidence type="ECO:0000259" key="2">
    <source>
        <dbReference type="Pfam" id="PF01266"/>
    </source>
</evidence>
<dbReference type="InterPro" id="IPR036188">
    <property type="entry name" value="FAD/NAD-bd_sf"/>
</dbReference>